<proteinExistence type="predicted"/>
<gene>
    <name evidence="2" type="ORF">E7Z59_11970</name>
</gene>
<protein>
    <submittedName>
        <fullName evidence="2">Uncharacterized protein</fullName>
    </submittedName>
</protein>
<dbReference type="RefSeq" id="WP_136336584.1">
    <property type="nucleotide sequence ID" value="NZ_QXMP01000003.1"/>
</dbReference>
<comment type="caution">
    <text evidence="2">The sequence shown here is derived from an EMBL/GenBank/DDBJ whole genome shotgun (WGS) entry which is preliminary data.</text>
</comment>
<feature type="transmembrane region" description="Helical" evidence="1">
    <location>
        <begin position="34"/>
        <end position="56"/>
    </location>
</feature>
<keyword evidence="1" id="KW-0472">Membrane</keyword>
<dbReference type="Proteomes" id="UP000305939">
    <property type="component" value="Unassembled WGS sequence"/>
</dbReference>
<keyword evidence="1" id="KW-1133">Transmembrane helix</keyword>
<keyword evidence="1" id="KW-0812">Transmembrane</keyword>
<sequence>MKPKLKALVYNFSGFVILFLAFRFGLLYLFPDQYLVMLLISVVAASALSPKFGMVTEKGEQRVKMKWFLLKGVRDVT</sequence>
<evidence type="ECO:0000256" key="1">
    <source>
        <dbReference type="SAM" id="Phobius"/>
    </source>
</evidence>
<dbReference type="EMBL" id="SSMC01000003">
    <property type="protein sequence ID" value="THD66512.1"/>
    <property type="molecule type" value="Genomic_DNA"/>
</dbReference>
<name>A0A4S3LY79_9FLAO</name>
<feature type="transmembrane region" description="Helical" evidence="1">
    <location>
        <begin position="7"/>
        <end position="28"/>
    </location>
</feature>
<evidence type="ECO:0000313" key="2">
    <source>
        <dbReference type="EMBL" id="THD66512.1"/>
    </source>
</evidence>
<evidence type="ECO:0000313" key="3">
    <source>
        <dbReference type="Proteomes" id="UP000305939"/>
    </source>
</evidence>
<reference evidence="2 3" key="1">
    <citation type="submission" date="2019-04" db="EMBL/GenBank/DDBJ databases">
        <title>Draft genome sequence of Robertkochia marina CC-AMO-30D.</title>
        <authorList>
            <person name="Hameed A."/>
            <person name="Lin S.-Y."/>
            <person name="Shahina M."/>
            <person name="Lai W.-A."/>
            <person name="Young C.-C."/>
        </authorList>
    </citation>
    <scope>NUCLEOTIDE SEQUENCE [LARGE SCALE GENOMIC DNA]</scope>
    <source>
        <strain evidence="2 3">CC-AMO-30D</strain>
    </source>
</reference>
<keyword evidence="3" id="KW-1185">Reference proteome</keyword>
<dbReference type="AlphaFoldDB" id="A0A4S3LY79"/>
<accession>A0A4S3LY79</accession>
<dbReference type="OrthoDB" id="1179771at2"/>
<organism evidence="2 3">
    <name type="scientific">Robertkochia marina</name>
    <dbReference type="NCBI Taxonomy" id="1227945"/>
    <lineage>
        <taxon>Bacteria</taxon>
        <taxon>Pseudomonadati</taxon>
        <taxon>Bacteroidota</taxon>
        <taxon>Flavobacteriia</taxon>
        <taxon>Flavobacteriales</taxon>
        <taxon>Flavobacteriaceae</taxon>
        <taxon>Robertkochia</taxon>
    </lineage>
</organism>